<evidence type="ECO:0000313" key="2">
    <source>
        <dbReference type="Proteomes" id="UP000265520"/>
    </source>
</evidence>
<dbReference type="Proteomes" id="UP000265520">
    <property type="component" value="Unassembled WGS sequence"/>
</dbReference>
<protein>
    <recommendedName>
        <fullName evidence="3">RNase H type-1 domain-containing protein</fullName>
    </recommendedName>
</protein>
<proteinExistence type="predicted"/>
<name>A0A392P9W0_9FABA</name>
<dbReference type="InterPro" id="IPR036397">
    <property type="entry name" value="RNaseH_sf"/>
</dbReference>
<sequence>MPPIPGKSIKLYIVAENESIGCLLAEDANDGTERAVYYLSSIMNDVIFILYLHVLQDWLMKWAVKGQTLQDFLAQHHCVEVQDPLVEKNLPIIVKHWVLMINGSRTQKRTGAGVIITNPERRVWKVKGKLNPKFSNNQVEYEAMIMRLKILVDWS</sequence>
<dbReference type="Gene3D" id="3.30.420.10">
    <property type="entry name" value="Ribonuclease H-like superfamily/Ribonuclease H"/>
    <property type="match status" value="1"/>
</dbReference>
<evidence type="ECO:0008006" key="3">
    <source>
        <dbReference type="Google" id="ProtNLM"/>
    </source>
</evidence>
<dbReference type="PANTHER" id="PTHR48475:SF1">
    <property type="entry name" value="RNASE H TYPE-1 DOMAIN-CONTAINING PROTEIN"/>
    <property type="match status" value="1"/>
</dbReference>
<comment type="caution">
    <text evidence="1">The sequence shown here is derived from an EMBL/GenBank/DDBJ whole genome shotgun (WGS) entry which is preliminary data.</text>
</comment>
<accession>A0A392P9W0</accession>
<dbReference type="PANTHER" id="PTHR48475">
    <property type="entry name" value="RIBONUCLEASE H"/>
    <property type="match status" value="1"/>
</dbReference>
<reference evidence="1 2" key="1">
    <citation type="journal article" date="2018" name="Front. Plant Sci.">
        <title>Red Clover (Trifolium pratense) and Zigzag Clover (T. medium) - A Picture of Genomic Similarities and Differences.</title>
        <authorList>
            <person name="Dluhosova J."/>
            <person name="Istvanek J."/>
            <person name="Nedelnik J."/>
            <person name="Repkova J."/>
        </authorList>
    </citation>
    <scope>NUCLEOTIDE SEQUENCE [LARGE SCALE GENOMIC DNA]</scope>
    <source>
        <strain evidence="2">cv. 10/8</strain>
        <tissue evidence="1">Leaf</tissue>
    </source>
</reference>
<dbReference type="GO" id="GO:0003676">
    <property type="term" value="F:nucleic acid binding"/>
    <property type="evidence" value="ECO:0007669"/>
    <property type="project" value="InterPro"/>
</dbReference>
<dbReference type="EMBL" id="LXQA010067583">
    <property type="protein sequence ID" value="MCI08046.1"/>
    <property type="molecule type" value="Genomic_DNA"/>
</dbReference>
<organism evidence="1 2">
    <name type="scientific">Trifolium medium</name>
    <dbReference type="NCBI Taxonomy" id="97028"/>
    <lineage>
        <taxon>Eukaryota</taxon>
        <taxon>Viridiplantae</taxon>
        <taxon>Streptophyta</taxon>
        <taxon>Embryophyta</taxon>
        <taxon>Tracheophyta</taxon>
        <taxon>Spermatophyta</taxon>
        <taxon>Magnoliopsida</taxon>
        <taxon>eudicotyledons</taxon>
        <taxon>Gunneridae</taxon>
        <taxon>Pentapetalae</taxon>
        <taxon>rosids</taxon>
        <taxon>fabids</taxon>
        <taxon>Fabales</taxon>
        <taxon>Fabaceae</taxon>
        <taxon>Papilionoideae</taxon>
        <taxon>50 kb inversion clade</taxon>
        <taxon>NPAAA clade</taxon>
        <taxon>Hologalegina</taxon>
        <taxon>IRL clade</taxon>
        <taxon>Trifolieae</taxon>
        <taxon>Trifolium</taxon>
    </lineage>
</organism>
<evidence type="ECO:0000313" key="1">
    <source>
        <dbReference type="EMBL" id="MCI08046.1"/>
    </source>
</evidence>
<keyword evidence="2" id="KW-1185">Reference proteome</keyword>
<dbReference type="AlphaFoldDB" id="A0A392P9W0"/>